<dbReference type="AlphaFoldDB" id="A0A392S0K1"/>
<protein>
    <submittedName>
        <fullName evidence="2">Uncharacterized protein</fullName>
    </submittedName>
</protein>
<dbReference type="Proteomes" id="UP000265520">
    <property type="component" value="Unassembled WGS sequence"/>
</dbReference>
<sequence length="72" mass="7765">GQAISLAFAWRAPAKTSQKVSGFLARNGEEWRAISPGEAPSRPASSHHSRPASSTLARRANPEFGAQPRIWP</sequence>
<feature type="region of interest" description="Disordered" evidence="1">
    <location>
        <begin position="34"/>
        <end position="72"/>
    </location>
</feature>
<evidence type="ECO:0000313" key="2">
    <source>
        <dbReference type="EMBL" id="MCI42413.1"/>
    </source>
</evidence>
<accession>A0A392S0K1</accession>
<name>A0A392S0K1_9FABA</name>
<comment type="caution">
    <text evidence="2">The sequence shown here is derived from an EMBL/GenBank/DDBJ whole genome shotgun (WGS) entry which is preliminary data.</text>
</comment>
<feature type="non-terminal residue" evidence="2">
    <location>
        <position position="1"/>
    </location>
</feature>
<dbReference type="EMBL" id="LXQA010304164">
    <property type="protein sequence ID" value="MCI42413.1"/>
    <property type="molecule type" value="Genomic_DNA"/>
</dbReference>
<evidence type="ECO:0000256" key="1">
    <source>
        <dbReference type="SAM" id="MobiDB-lite"/>
    </source>
</evidence>
<evidence type="ECO:0000313" key="3">
    <source>
        <dbReference type="Proteomes" id="UP000265520"/>
    </source>
</evidence>
<keyword evidence="3" id="KW-1185">Reference proteome</keyword>
<organism evidence="2 3">
    <name type="scientific">Trifolium medium</name>
    <dbReference type="NCBI Taxonomy" id="97028"/>
    <lineage>
        <taxon>Eukaryota</taxon>
        <taxon>Viridiplantae</taxon>
        <taxon>Streptophyta</taxon>
        <taxon>Embryophyta</taxon>
        <taxon>Tracheophyta</taxon>
        <taxon>Spermatophyta</taxon>
        <taxon>Magnoliopsida</taxon>
        <taxon>eudicotyledons</taxon>
        <taxon>Gunneridae</taxon>
        <taxon>Pentapetalae</taxon>
        <taxon>rosids</taxon>
        <taxon>fabids</taxon>
        <taxon>Fabales</taxon>
        <taxon>Fabaceae</taxon>
        <taxon>Papilionoideae</taxon>
        <taxon>50 kb inversion clade</taxon>
        <taxon>NPAAA clade</taxon>
        <taxon>Hologalegina</taxon>
        <taxon>IRL clade</taxon>
        <taxon>Trifolieae</taxon>
        <taxon>Trifolium</taxon>
    </lineage>
</organism>
<proteinExistence type="predicted"/>
<reference evidence="2 3" key="1">
    <citation type="journal article" date="2018" name="Front. Plant Sci.">
        <title>Red Clover (Trifolium pratense) and Zigzag Clover (T. medium) - A Picture of Genomic Similarities and Differences.</title>
        <authorList>
            <person name="Dluhosova J."/>
            <person name="Istvanek J."/>
            <person name="Nedelnik J."/>
            <person name="Repkova J."/>
        </authorList>
    </citation>
    <scope>NUCLEOTIDE SEQUENCE [LARGE SCALE GENOMIC DNA]</scope>
    <source>
        <strain evidence="3">cv. 10/8</strain>
        <tissue evidence="2">Leaf</tissue>
    </source>
</reference>